<evidence type="ECO:0000313" key="2">
    <source>
        <dbReference type="Proteomes" id="UP000598227"/>
    </source>
</evidence>
<comment type="caution">
    <text evidence="1">The sequence shown here is derived from an EMBL/GenBank/DDBJ whole genome shotgun (WGS) entry which is preliminary data.</text>
</comment>
<keyword evidence="2" id="KW-1185">Reference proteome</keyword>
<reference evidence="1 2" key="1">
    <citation type="submission" date="2020-09" db="EMBL/GenBank/DDBJ databases">
        <title>Draft Genome Sequence of Aminobacter carboxidus type strain DSM 1086, a soil Gram-negative carboxydobacterium.</title>
        <authorList>
            <person name="Turrini P."/>
            <person name="Tescari M."/>
            <person name="Artuso I."/>
            <person name="Lugli G.A."/>
            <person name="Frangipani E."/>
            <person name="Ventura M."/>
            <person name="Visca P."/>
        </authorList>
    </citation>
    <scope>NUCLEOTIDE SEQUENCE [LARGE SCALE GENOMIC DNA]</scope>
    <source>
        <strain evidence="1 2">DSM 1086</strain>
    </source>
</reference>
<proteinExistence type="predicted"/>
<dbReference type="EMBL" id="JACZEP010000001">
    <property type="protein sequence ID" value="MBE1203393.1"/>
    <property type="molecule type" value="Genomic_DNA"/>
</dbReference>
<protein>
    <submittedName>
        <fullName evidence="1">Uncharacterized protein</fullName>
    </submittedName>
</protein>
<evidence type="ECO:0000313" key="1">
    <source>
        <dbReference type="EMBL" id="MBE1203393.1"/>
    </source>
</evidence>
<sequence length="160" mass="18595">MPATSLAPRCDFVAAPPRAATPHLPSLVSTSSRRWLRDPTNDSPDCLLRTLLKRHICSHIIALSFSPLNTENEHRNRELSSNAREVPGFVIKKTEDSCHFWAFGRRNWWMHAKIRHLTQRHLKAGNHRYISFDIRYTFEIITIELRKLLKLLQCEKATKA</sequence>
<name>A0ABR9GID8_9HYPH</name>
<organism evidence="1 2">
    <name type="scientific">Aminobacter carboxidus</name>
    <dbReference type="NCBI Taxonomy" id="376165"/>
    <lineage>
        <taxon>Bacteria</taxon>
        <taxon>Pseudomonadati</taxon>
        <taxon>Pseudomonadota</taxon>
        <taxon>Alphaproteobacteria</taxon>
        <taxon>Hyphomicrobiales</taxon>
        <taxon>Phyllobacteriaceae</taxon>
        <taxon>Aminobacter</taxon>
    </lineage>
</organism>
<accession>A0ABR9GID8</accession>
<dbReference type="RefSeq" id="WP_192565543.1">
    <property type="nucleotide sequence ID" value="NZ_JACZEP010000001.1"/>
</dbReference>
<dbReference type="Proteomes" id="UP000598227">
    <property type="component" value="Unassembled WGS sequence"/>
</dbReference>
<gene>
    <name evidence="1" type="ORF">IHE39_03710</name>
</gene>